<dbReference type="RefSeq" id="WP_006968710.1">
    <property type="nucleotide sequence ID" value="NZ_APJX01000017.1"/>
</dbReference>
<evidence type="ECO:0000313" key="2">
    <source>
        <dbReference type="EMBL" id="EMS77341.1"/>
    </source>
</evidence>
<organism evidence="2 3">
    <name type="scientific">Desulfotignum phosphitoxidans DSM 13687</name>
    <dbReference type="NCBI Taxonomy" id="1286635"/>
    <lineage>
        <taxon>Bacteria</taxon>
        <taxon>Pseudomonadati</taxon>
        <taxon>Thermodesulfobacteriota</taxon>
        <taxon>Desulfobacteria</taxon>
        <taxon>Desulfobacterales</taxon>
        <taxon>Desulfobacteraceae</taxon>
        <taxon>Desulfotignum</taxon>
    </lineage>
</organism>
<dbReference type="AlphaFoldDB" id="S0G0Z0"/>
<gene>
    <name evidence="2" type="ORF">Dpo_17c00450</name>
</gene>
<keyword evidence="3" id="KW-1185">Reference proteome</keyword>
<comment type="caution">
    <text evidence="2">The sequence shown here is derived from an EMBL/GenBank/DDBJ whole genome shotgun (WGS) entry which is preliminary data.</text>
</comment>
<evidence type="ECO:0000256" key="1">
    <source>
        <dbReference type="SAM" id="Coils"/>
    </source>
</evidence>
<keyword evidence="1" id="KW-0175">Coiled coil</keyword>
<proteinExistence type="predicted"/>
<sequence>MPEDTNPAPGTEKELHAARQLISQYAMAFDLLTRIAHAATEKEVIDNILQVFDLLFSPQTLFYAALNHDRQVGRVYFLSPLKDAVPAIQARLSGFSRRYAWTDSGNGFQIMIRYNKTDLGVLEIDDVQFPDEKERYLSLSLSITEVCGLAIENAKRYQFIRDAEDQLRTEKEKLEKALSEVKTLSGLIPICSHCKKIRDDKGYWNQVEAYISQHSDAKFSHGICQDCLQLHYADYMPKTKE</sequence>
<feature type="coiled-coil region" evidence="1">
    <location>
        <begin position="157"/>
        <end position="184"/>
    </location>
</feature>
<protein>
    <submittedName>
        <fullName evidence="2">Putative response regulator protein</fullName>
    </submittedName>
</protein>
<reference evidence="2 3" key="1">
    <citation type="journal article" date="2013" name="Genome Announc.">
        <title>Draft Genome Sequence of Desulfotignum phosphitoxidans DSM 13687 Strain FiPS-3.</title>
        <authorList>
            <person name="Poehlein A."/>
            <person name="Daniel R."/>
            <person name="Simeonova D.D."/>
        </authorList>
    </citation>
    <scope>NUCLEOTIDE SEQUENCE [LARGE SCALE GENOMIC DNA]</scope>
    <source>
        <strain evidence="2 3">DSM 13687</strain>
    </source>
</reference>
<accession>S0G0Z0</accession>
<dbReference type="EMBL" id="APJX01000017">
    <property type="protein sequence ID" value="EMS77341.1"/>
    <property type="molecule type" value="Genomic_DNA"/>
</dbReference>
<name>S0G0Z0_9BACT</name>
<dbReference type="OrthoDB" id="5415356at2"/>
<evidence type="ECO:0000313" key="3">
    <source>
        <dbReference type="Proteomes" id="UP000014216"/>
    </source>
</evidence>
<dbReference type="Proteomes" id="UP000014216">
    <property type="component" value="Unassembled WGS sequence"/>
</dbReference>